<gene>
    <name evidence="2" type="ORF">GS429_04280</name>
</gene>
<dbReference type="EMBL" id="WUYX01000017">
    <property type="protein sequence ID" value="MXV61293.1"/>
    <property type="molecule type" value="Genomic_DNA"/>
</dbReference>
<dbReference type="AlphaFoldDB" id="A0A6B0VJ61"/>
<evidence type="ECO:0000313" key="2">
    <source>
        <dbReference type="EMBL" id="MXV61293.1"/>
    </source>
</evidence>
<accession>A0A6B0VJ61</accession>
<evidence type="ECO:0000259" key="1">
    <source>
        <dbReference type="Pfam" id="PF26227"/>
    </source>
</evidence>
<dbReference type="InterPro" id="IPR058366">
    <property type="entry name" value="DUF8053"/>
</dbReference>
<dbReference type="OrthoDB" id="201619at2157"/>
<comment type="caution">
    <text evidence="2">The sequence shown here is derived from an EMBL/GenBank/DDBJ whole genome shotgun (WGS) entry which is preliminary data.</text>
</comment>
<name>A0A6B0VJ61_9EURY</name>
<dbReference type="Pfam" id="PF26227">
    <property type="entry name" value="DUF8053"/>
    <property type="match status" value="1"/>
</dbReference>
<protein>
    <recommendedName>
        <fullName evidence="1">DUF8053 domain-containing protein</fullName>
    </recommendedName>
</protein>
<proteinExistence type="predicted"/>
<reference evidence="2 3" key="1">
    <citation type="submission" date="2020-01" db="EMBL/GenBank/DDBJ databases">
        <title>Natronorubrum sp. JWXQ-INN 674 isolated from Inner Mongolia Autonomous Region of China.</title>
        <authorList>
            <person name="Xue Q."/>
        </authorList>
    </citation>
    <scope>NUCLEOTIDE SEQUENCE [LARGE SCALE GENOMIC DNA]</scope>
    <source>
        <strain evidence="2 3">JWXQ-INN-674</strain>
    </source>
</reference>
<sequence length="61" mass="6801">MALNKIRRLDQDSVGVTLPKGDMRVEGILDENGELEGDHHIHIRHVGEGEWTLELVDGIDA</sequence>
<dbReference type="Proteomes" id="UP000434101">
    <property type="component" value="Unassembled WGS sequence"/>
</dbReference>
<organism evidence="2 3">
    <name type="scientific">Natronorubrum halalkaliphilum</name>
    <dbReference type="NCBI Taxonomy" id="2691917"/>
    <lineage>
        <taxon>Archaea</taxon>
        <taxon>Methanobacteriati</taxon>
        <taxon>Methanobacteriota</taxon>
        <taxon>Stenosarchaea group</taxon>
        <taxon>Halobacteria</taxon>
        <taxon>Halobacteriales</taxon>
        <taxon>Natrialbaceae</taxon>
        <taxon>Natronorubrum</taxon>
    </lineage>
</organism>
<dbReference type="RefSeq" id="WP_160063061.1">
    <property type="nucleotide sequence ID" value="NZ_WUYX01000017.1"/>
</dbReference>
<evidence type="ECO:0000313" key="3">
    <source>
        <dbReference type="Proteomes" id="UP000434101"/>
    </source>
</evidence>
<feature type="domain" description="DUF8053" evidence="1">
    <location>
        <begin position="3"/>
        <end position="57"/>
    </location>
</feature>
<keyword evidence="3" id="KW-1185">Reference proteome</keyword>